<dbReference type="AlphaFoldDB" id="A0A6J4U4N0"/>
<proteinExistence type="predicted"/>
<feature type="non-terminal residue" evidence="2">
    <location>
        <position position="28"/>
    </location>
</feature>
<feature type="region of interest" description="Disordered" evidence="1">
    <location>
        <begin position="1"/>
        <end position="28"/>
    </location>
</feature>
<protein>
    <submittedName>
        <fullName evidence="2">Uncharacterized protein</fullName>
    </submittedName>
</protein>
<name>A0A6J4U4N0_9SPHN</name>
<feature type="compositionally biased region" description="Basic residues" evidence="1">
    <location>
        <begin position="13"/>
        <end position="28"/>
    </location>
</feature>
<sequence>DRACGRGPQSPRRGVRRGRRARRQRQAV</sequence>
<organism evidence="2">
    <name type="scientific">uncultured Sphingomonadaceae bacterium</name>
    <dbReference type="NCBI Taxonomy" id="169976"/>
    <lineage>
        <taxon>Bacteria</taxon>
        <taxon>Pseudomonadati</taxon>
        <taxon>Pseudomonadota</taxon>
        <taxon>Alphaproteobacteria</taxon>
        <taxon>Sphingomonadales</taxon>
        <taxon>Sphingomonadaceae</taxon>
        <taxon>environmental samples</taxon>
    </lineage>
</organism>
<reference evidence="2" key="1">
    <citation type="submission" date="2020-02" db="EMBL/GenBank/DDBJ databases">
        <authorList>
            <person name="Meier V. D."/>
        </authorList>
    </citation>
    <scope>NUCLEOTIDE SEQUENCE</scope>
    <source>
        <strain evidence="2">AVDCRST_MAG91</strain>
    </source>
</reference>
<evidence type="ECO:0000256" key="1">
    <source>
        <dbReference type="SAM" id="MobiDB-lite"/>
    </source>
</evidence>
<accession>A0A6J4U4N0</accession>
<evidence type="ECO:0000313" key="2">
    <source>
        <dbReference type="EMBL" id="CAA9540856.1"/>
    </source>
</evidence>
<dbReference type="EMBL" id="CADCVX010000677">
    <property type="protein sequence ID" value="CAA9540856.1"/>
    <property type="molecule type" value="Genomic_DNA"/>
</dbReference>
<feature type="non-terminal residue" evidence="2">
    <location>
        <position position="1"/>
    </location>
</feature>
<gene>
    <name evidence="2" type="ORF">AVDCRST_MAG91-3844</name>
</gene>